<gene>
    <name evidence="2" type="ORF">QWZ12_10180</name>
</gene>
<protein>
    <recommendedName>
        <fullName evidence="1">DUF6894 domain-containing protein</fullName>
    </recommendedName>
</protein>
<proteinExistence type="predicted"/>
<dbReference type="Pfam" id="PF21834">
    <property type="entry name" value="DUF6894"/>
    <property type="match status" value="1"/>
</dbReference>
<keyword evidence="3" id="KW-1185">Reference proteome</keyword>
<dbReference type="Proteomes" id="UP001224644">
    <property type="component" value="Unassembled WGS sequence"/>
</dbReference>
<reference evidence="3" key="1">
    <citation type="journal article" date="2019" name="Int. J. Syst. Evol. Microbiol.">
        <title>The Global Catalogue of Microorganisms (GCM) 10K type strain sequencing project: providing services to taxonomists for standard genome sequencing and annotation.</title>
        <authorList>
            <consortium name="The Broad Institute Genomics Platform"/>
            <consortium name="The Broad Institute Genome Sequencing Center for Infectious Disease"/>
            <person name="Wu L."/>
            <person name="Ma J."/>
        </authorList>
    </citation>
    <scope>NUCLEOTIDE SEQUENCE [LARGE SCALE GENOMIC DNA]</scope>
    <source>
        <strain evidence="3">CECT 7069</strain>
    </source>
</reference>
<evidence type="ECO:0000259" key="1">
    <source>
        <dbReference type="Pfam" id="PF21834"/>
    </source>
</evidence>
<sequence length="100" mass="11546">MVRVVCFVVDWASFSRCFHVSKVAIEVPPMTQRYYFHLVASVDEIVDTVGVEIETEEQARRDALAVILEMQDAGDLPQDHADWRLEIRTWNDQLILVISL</sequence>
<name>A0ABT8BIH3_9HYPH</name>
<organism evidence="2 3">
    <name type="scientific">Methylobacterium adhaesivum</name>
    <dbReference type="NCBI Taxonomy" id="333297"/>
    <lineage>
        <taxon>Bacteria</taxon>
        <taxon>Pseudomonadati</taxon>
        <taxon>Pseudomonadota</taxon>
        <taxon>Alphaproteobacteria</taxon>
        <taxon>Hyphomicrobiales</taxon>
        <taxon>Methylobacteriaceae</taxon>
        <taxon>Methylobacterium</taxon>
    </lineage>
</organism>
<comment type="caution">
    <text evidence="2">The sequence shown here is derived from an EMBL/GenBank/DDBJ whole genome shotgun (WGS) entry which is preliminary data.</text>
</comment>
<dbReference type="EMBL" id="JAUFPX010000006">
    <property type="protein sequence ID" value="MDN3590979.1"/>
    <property type="molecule type" value="Genomic_DNA"/>
</dbReference>
<evidence type="ECO:0000313" key="3">
    <source>
        <dbReference type="Proteomes" id="UP001224644"/>
    </source>
</evidence>
<evidence type="ECO:0000313" key="2">
    <source>
        <dbReference type="EMBL" id="MDN3590979.1"/>
    </source>
</evidence>
<dbReference type="InterPro" id="IPR054189">
    <property type="entry name" value="DUF6894"/>
</dbReference>
<dbReference type="RefSeq" id="WP_238222355.1">
    <property type="nucleotide sequence ID" value="NZ_BPQD01000003.1"/>
</dbReference>
<accession>A0ABT8BIH3</accession>
<feature type="domain" description="DUF6894" evidence="1">
    <location>
        <begin position="33"/>
        <end position="99"/>
    </location>
</feature>